<dbReference type="Pfam" id="PF00924">
    <property type="entry name" value="MS_channel_2nd"/>
    <property type="match status" value="1"/>
</dbReference>
<dbReference type="PANTHER" id="PTHR31618">
    <property type="entry name" value="MECHANOSENSITIVE ION CHANNEL PROTEIN 5"/>
    <property type="match status" value="1"/>
</dbReference>
<feature type="compositionally biased region" description="Polar residues" evidence="6">
    <location>
        <begin position="298"/>
        <end position="311"/>
    </location>
</feature>
<evidence type="ECO:0000256" key="3">
    <source>
        <dbReference type="ARBA" id="ARBA00022692"/>
    </source>
</evidence>
<sequence>MCVAEASPDLSSPKHTKISTQKQTGEVHRDNADDDDDFDWEEHKVYTIKEPQGDADKLAKLEDDICCSPLHRRIHPWVASLVKNALLMVILLIPKFILNYVQFHYPDTIVLIDDGKPYMAVVIGNHLGYFVIQFLIMVIFKVIHKFGTVKVKITLETHDALVPHIARSAWLFALIAFWSVFVHHPNCHHARNMLEFLIAKERVDMSCRKWILWWVYRFLWGIQVMNILYILKRYTMQIISDRFDQDNSKFVELNFQGHVLDGLQKIRQPRGHNRLSGLYAHSYRWAEKPTSWLATAYQSGRSPSTSHPTSTIDEKPPTATLLENTTQKRSLWQLMLFSFRRRANSKGTSIGPSSSPSGTMIETDKDHELEPQEFVKMSKKRKSKLIHSLRNKPIENPYKRAKELWNRICPPHRGRLERVDLEAPFKKELMDHVWKLFDPNGGGIVTRAMFKQAIVDMVNLRKSFTSTHKTFENAMAKLNMLFDIIFLLFVIVAFLISFDIGVQQYAVSISSLVVGGAFVTGTSAKNAFESMVFIFVMRRKHQKRDQRNDIGTSFDVGDRVELDGAYFTISTIHILTTEMKRGDGMKVLAPNYVLAARHIHNLSRSDEHVESVWMDIPLFSSARTIQRLKQKIQAFVEGEAVADFHNIDVILNATNNHTKDGTSKACLQILFRVFHRGRWVDSEFIPRKLKAILFLRATLNELEQEDLADLIALRRSLGYGNHGESSQHQPVLNEAGEHVGRVRVSGYVHDSLSCLSGINTDSQGPRSEVLTEPELGIRGRGGLDPAHMTSNTSDAPFQDPAVVAQDETSSRTSGIEAQSQRVREIPNRNASNQVNNLVARHVLVPETIQLSTNAANFQPFPNGFHFQR</sequence>
<evidence type="ECO:0000256" key="4">
    <source>
        <dbReference type="ARBA" id="ARBA00022989"/>
    </source>
</evidence>
<protein>
    <recommendedName>
        <fullName evidence="8">EF-hand domain-containing protein</fullName>
    </recommendedName>
</protein>
<feature type="transmembrane region" description="Helical" evidence="7">
    <location>
        <begin position="118"/>
        <end position="140"/>
    </location>
</feature>
<keyword evidence="5 7" id="KW-0472">Membrane</keyword>
<name>A0A9P6TWV9_9FUNG</name>
<feature type="transmembrane region" description="Helical" evidence="7">
    <location>
        <begin position="161"/>
        <end position="181"/>
    </location>
</feature>
<dbReference type="OrthoDB" id="544685at2759"/>
<dbReference type="EMBL" id="JAAAJA010000736">
    <property type="protein sequence ID" value="KAG0250009.1"/>
    <property type="molecule type" value="Genomic_DNA"/>
</dbReference>
<dbReference type="Proteomes" id="UP000726737">
    <property type="component" value="Unassembled WGS sequence"/>
</dbReference>
<dbReference type="InterPro" id="IPR023408">
    <property type="entry name" value="MscS_beta-dom_sf"/>
</dbReference>
<evidence type="ECO:0000256" key="1">
    <source>
        <dbReference type="ARBA" id="ARBA00004141"/>
    </source>
</evidence>
<dbReference type="GO" id="GO:0005886">
    <property type="term" value="C:plasma membrane"/>
    <property type="evidence" value="ECO:0007669"/>
    <property type="project" value="TreeGrafter"/>
</dbReference>
<dbReference type="GO" id="GO:0005509">
    <property type="term" value="F:calcium ion binding"/>
    <property type="evidence" value="ECO:0007669"/>
    <property type="project" value="InterPro"/>
</dbReference>
<evidence type="ECO:0000313" key="10">
    <source>
        <dbReference type="Proteomes" id="UP000726737"/>
    </source>
</evidence>
<dbReference type="GO" id="GO:0006820">
    <property type="term" value="P:monoatomic anion transport"/>
    <property type="evidence" value="ECO:0007669"/>
    <property type="project" value="TreeGrafter"/>
</dbReference>
<feature type="region of interest" description="Disordered" evidence="6">
    <location>
        <begin position="298"/>
        <end position="317"/>
    </location>
</feature>
<dbReference type="SUPFAM" id="SSF47473">
    <property type="entry name" value="EF-hand"/>
    <property type="match status" value="1"/>
</dbReference>
<reference evidence="9" key="1">
    <citation type="journal article" date="2020" name="Fungal Divers.">
        <title>Resolving the Mortierellaceae phylogeny through synthesis of multi-gene phylogenetics and phylogenomics.</title>
        <authorList>
            <person name="Vandepol N."/>
            <person name="Liber J."/>
            <person name="Desiro A."/>
            <person name="Na H."/>
            <person name="Kennedy M."/>
            <person name="Barry K."/>
            <person name="Grigoriev I.V."/>
            <person name="Miller A.N."/>
            <person name="O'Donnell K."/>
            <person name="Stajich J.E."/>
            <person name="Bonito G."/>
        </authorList>
    </citation>
    <scope>NUCLEOTIDE SEQUENCE</scope>
    <source>
        <strain evidence="9">KOD948</strain>
    </source>
</reference>
<evidence type="ECO:0000256" key="2">
    <source>
        <dbReference type="ARBA" id="ARBA00008017"/>
    </source>
</evidence>
<accession>A0A9P6TWV9</accession>
<feature type="region of interest" description="Disordered" evidence="6">
    <location>
        <begin position="1"/>
        <end position="36"/>
    </location>
</feature>
<comment type="subcellular location">
    <subcellularLocation>
        <location evidence="1">Membrane</location>
        <topology evidence="1">Multi-pass membrane protein</topology>
    </subcellularLocation>
</comment>
<keyword evidence="4 7" id="KW-1133">Transmembrane helix</keyword>
<evidence type="ECO:0000313" key="9">
    <source>
        <dbReference type="EMBL" id="KAG0250009.1"/>
    </source>
</evidence>
<evidence type="ECO:0000256" key="7">
    <source>
        <dbReference type="SAM" id="Phobius"/>
    </source>
</evidence>
<feature type="transmembrane region" description="Helical" evidence="7">
    <location>
        <begin position="211"/>
        <end position="231"/>
    </location>
</feature>
<keyword evidence="3 7" id="KW-0812">Transmembrane</keyword>
<dbReference type="Gene3D" id="2.30.30.60">
    <property type="match status" value="1"/>
</dbReference>
<dbReference type="PROSITE" id="PS50222">
    <property type="entry name" value="EF_HAND_2"/>
    <property type="match status" value="1"/>
</dbReference>
<evidence type="ECO:0000259" key="8">
    <source>
        <dbReference type="PROSITE" id="PS50222"/>
    </source>
</evidence>
<keyword evidence="10" id="KW-1185">Reference proteome</keyword>
<feature type="transmembrane region" description="Helical" evidence="7">
    <location>
        <begin position="478"/>
        <end position="500"/>
    </location>
</feature>
<dbReference type="PANTHER" id="PTHR31618:SF1">
    <property type="entry name" value="EF-HAND DOMAIN-CONTAINING PROTEIN"/>
    <property type="match status" value="1"/>
</dbReference>
<dbReference type="AlphaFoldDB" id="A0A9P6TWV9"/>
<feature type="transmembrane region" description="Helical" evidence="7">
    <location>
        <begin position="81"/>
        <end position="98"/>
    </location>
</feature>
<dbReference type="InterPro" id="IPR002048">
    <property type="entry name" value="EF_hand_dom"/>
</dbReference>
<gene>
    <name evidence="9" type="ORF">BG011_008728</name>
</gene>
<dbReference type="InterPro" id="IPR011992">
    <property type="entry name" value="EF-hand-dom_pair"/>
</dbReference>
<dbReference type="GO" id="GO:0008381">
    <property type="term" value="F:mechanosensitive monoatomic ion channel activity"/>
    <property type="evidence" value="ECO:0007669"/>
    <property type="project" value="TreeGrafter"/>
</dbReference>
<dbReference type="InterPro" id="IPR010920">
    <property type="entry name" value="LSM_dom_sf"/>
</dbReference>
<evidence type="ECO:0000256" key="5">
    <source>
        <dbReference type="ARBA" id="ARBA00023136"/>
    </source>
</evidence>
<comment type="caution">
    <text evidence="9">The sequence shown here is derived from an EMBL/GenBank/DDBJ whole genome shotgun (WGS) entry which is preliminary data.</text>
</comment>
<organism evidence="9 10">
    <name type="scientific">Mortierella polycephala</name>
    <dbReference type="NCBI Taxonomy" id="41804"/>
    <lineage>
        <taxon>Eukaryota</taxon>
        <taxon>Fungi</taxon>
        <taxon>Fungi incertae sedis</taxon>
        <taxon>Mucoromycota</taxon>
        <taxon>Mortierellomycotina</taxon>
        <taxon>Mortierellomycetes</taxon>
        <taxon>Mortierellales</taxon>
        <taxon>Mortierellaceae</taxon>
        <taxon>Mortierella</taxon>
    </lineage>
</organism>
<dbReference type="InterPro" id="IPR016688">
    <property type="entry name" value="MscS-like_plants/fungi"/>
</dbReference>
<dbReference type="InterPro" id="IPR006685">
    <property type="entry name" value="MscS_channel_2nd"/>
</dbReference>
<feature type="domain" description="EF-hand" evidence="8">
    <location>
        <begin position="425"/>
        <end position="460"/>
    </location>
</feature>
<evidence type="ECO:0000256" key="6">
    <source>
        <dbReference type="SAM" id="MobiDB-lite"/>
    </source>
</evidence>
<feature type="transmembrane region" description="Helical" evidence="7">
    <location>
        <begin position="512"/>
        <end position="537"/>
    </location>
</feature>
<proteinExistence type="inferred from homology"/>
<dbReference type="SUPFAM" id="SSF50182">
    <property type="entry name" value="Sm-like ribonucleoproteins"/>
    <property type="match status" value="1"/>
</dbReference>
<comment type="similarity">
    <text evidence="2">Belongs to the MscS (TC 1.A.23) family.</text>
</comment>